<comment type="subcellular location">
    <subcellularLocation>
        <location evidence="1">Cell membrane</location>
        <topology evidence="1">Multi-pass membrane protein</topology>
    </subcellularLocation>
</comment>
<keyword evidence="5 7" id="KW-1133">Transmembrane helix</keyword>
<keyword evidence="3" id="KW-1003">Cell membrane</keyword>
<dbReference type="InterPro" id="IPR050833">
    <property type="entry name" value="Poly_Biosynth_Transport"/>
</dbReference>
<sequence length="884" mass="96990">MSLVLSRLLSPSEIGIFSITAVLVSFTHVFRDFGVAAFIRRQKILSDDVLRASIGVLFTSSWIIAALLYISADYCAIYFKQPGIVQIMHIQAIGFLIIPFGSIPQAVLSRTLEVEKTTIVTFISVIVYATTCITLAYMGFSYMSMAWANLLNIIASSAGLMLLSPKGLPRMPSFKGWKRVVHFGAGAMTTSALKAVDAALPDILLGKISGTHDVGIFSRGNSTVNIFNSIATPTVNYFALPYLAKAHHGGANVGQEVGRSIALLSGIMWPALIVMAVMASSVITLLYGEAWVESATIVPWLCVCAAIQIGFVVLQPALTALNKPYLSAFPIALLVIVKITLGIASFDGDDLISFARAVAIAEMLAIPIYLYLLDRHVGLKVVDWFKAISSSLKICVLILAQVLLLKFAIQTIHQPLIRILLAALWITPGWLFAVFLFKHPLQEEVLTAWAYIKSHFPTNATRRPMAKAKSSSRIIIYGAVSARAATENTWQTFKSSTRISLARIRDILFWRLGSLRHLQYKNYLTLGSINRGDEAITAATRQQLLRHDPYLEFIDVNWGDLGTAIAKEAQQGIDLIVIAGSGYISLDGKGNLSERIEEDLKALHRTAAPMVLYGIGVNQLLESRIETDGTYVAESSATNLRDILSRASFISVRDDASRTLLGKFTHKPISLTGDPALYYLETSQAPDQHQPAEQHRPIIGINFAMHGPAANARLKRNFPVYVTALKKLQKLSNCKYVYFEHYGAEQIIPTLLSVSGIHTEIVSGDPDVLTANYARVNLHIGEMLHSNILATSAGAPTIALAYDIKHTGFFSLLDIQRNCFSSVEFDPELVVETAQEILTAETIVRARIKARRELLEIDSNLFIAECLSLTAPQQIKETALEKLG</sequence>
<accession>A0A916XQK0</accession>
<feature type="transmembrane region" description="Helical" evidence="7">
    <location>
        <begin position="294"/>
        <end position="314"/>
    </location>
</feature>
<evidence type="ECO:0000256" key="7">
    <source>
        <dbReference type="SAM" id="Phobius"/>
    </source>
</evidence>
<feature type="transmembrane region" description="Helical" evidence="7">
    <location>
        <begin position="146"/>
        <end position="163"/>
    </location>
</feature>
<feature type="transmembrane region" description="Helical" evidence="7">
    <location>
        <begin position="14"/>
        <end position="38"/>
    </location>
</feature>
<feature type="domain" description="Polysaccharide pyruvyl transferase" evidence="8">
    <location>
        <begin position="530"/>
        <end position="803"/>
    </location>
</feature>
<evidence type="ECO:0000256" key="3">
    <source>
        <dbReference type="ARBA" id="ARBA00022475"/>
    </source>
</evidence>
<dbReference type="GO" id="GO:0005886">
    <property type="term" value="C:plasma membrane"/>
    <property type="evidence" value="ECO:0007669"/>
    <property type="project" value="UniProtKB-SubCell"/>
</dbReference>
<evidence type="ECO:0000256" key="5">
    <source>
        <dbReference type="ARBA" id="ARBA00022989"/>
    </source>
</evidence>
<dbReference type="Proteomes" id="UP000637423">
    <property type="component" value="Unassembled WGS sequence"/>
</dbReference>
<reference evidence="9" key="2">
    <citation type="submission" date="2020-09" db="EMBL/GenBank/DDBJ databases">
        <authorList>
            <person name="Sun Q."/>
            <person name="Zhou Y."/>
        </authorList>
    </citation>
    <scope>NUCLEOTIDE SEQUENCE</scope>
    <source>
        <strain evidence="9">CGMCC 1.10998</strain>
    </source>
</reference>
<evidence type="ECO:0000313" key="9">
    <source>
        <dbReference type="EMBL" id="GGC97025.1"/>
    </source>
</evidence>
<keyword evidence="4 7" id="KW-0812">Transmembrane</keyword>
<dbReference type="InterPro" id="IPR007345">
    <property type="entry name" value="Polysacch_pyruvyl_Trfase"/>
</dbReference>
<feature type="transmembrane region" description="Helical" evidence="7">
    <location>
        <begin position="352"/>
        <end position="372"/>
    </location>
</feature>
<feature type="transmembrane region" description="Helical" evidence="7">
    <location>
        <begin position="50"/>
        <end position="72"/>
    </location>
</feature>
<gene>
    <name evidence="9" type="ORF">GCM10011396_50630</name>
</gene>
<dbReference type="Pfam" id="PF04230">
    <property type="entry name" value="PS_pyruv_trans"/>
    <property type="match status" value="1"/>
</dbReference>
<feature type="transmembrane region" description="Helical" evidence="7">
    <location>
        <begin position="119"/>
        <end position="140"/>
    </location>
</feature>
<feature type="transmembrane region" description="Helical" evidence="7">
    <location>
        <begin position="267"/>
        <end position="288"/>
    </location>
</feature>
<feature type="transmembrane region" description="Helical" evidence="7">
    <location>
        <begin position="416"/>
        <end position="437"/>
    </location>
</feature>
<evidence type="ECO:0000256" key="4">
    <source>
        <dbReference type="ARBA" id="ARBA00022692"/>
    </source>
</evidence>
<dbReference type="PANTHER" id="PTHR30250">
    <property type="entry name" value="PST FAMILY PREDICTED COLANIC ACID TRANSPORTER"/>
    <property type="match status" value="1"/>
</dbReference>
<keyword evidence="6 7" id="KW-0472">Membrane</keyword>
<evidence type="ECO:0000256" key="1">
    <source>
        <dbReference type="ARBA" id="ARBA00004651"/>
    </source>
</evidence>
<comment type="similarity">
    <text evidence="2">Belongs to the polysaccharide synthase family.</text>
</comment>
<protein>
    <recommendedName>
        <fullName evidence="8">Polysaccharide pyruvyl transferase domain-containing protein</fullName>
    </recommendedName>
</protein>
<proteinExistence type="inferred from homology"/>
<dbReference type="AlphaFoldDB" id="A0A916XQK0"/>
<keyword evidence="10" id="KW-1185">Reference proteome</keyword>
<evidence type="ECO:0000256" key="2">
    <source>
        <dbReference type="ARBA" id="ARBA00007430"/>
    </source>
</evidence>
<feature type="transmembrane region" description="Helical" evidence="7">
    <location>
        <begin position="84"/>
        <end position="107"/>
    </location>
</feature>
<dbReference type="EMBL" id="BMED01000007">
    <property type="protein sequence ID" value="GGC97025.1"/>
    <property type="molecule type" value="Genomic_DNA"/>
</dbReference>
<dbReference type="Pfam" id="PF13440">
    <property type="entry name" value="Polysacc_synt_3"/>
    <property type="match status" value="1"/>
</dbReference>
<name>A0A916XQK0_9BURK</name>
<evidence type="ECO:0000256" key="6">
    <source>
        <dbReference type="ARBA" id="ARBA00023136"/>
    </source>
</evidence>
<evidence type="ECO:0000313" key="10">
    <source>
        <dbReference type="Proteomes" id="UP000637423"/>
    </source>
</evidence>
<organism evidence="9 10">
    <name type="scientific">Undibacterium terreum</name>
    <dbReference type="NCBI Taxonomy" id="1224302"/>
    <lineage>
        <taxon>Bacteria</taxon>
        <taxon>Pseudomonadati</taxon>
        <taxon>Pseudomonadota</taxon>
        <taxon>Betaproteobacteria</taxon>
        <taxon>Burkholderiales</taxon>
        <taxon>Oxalobacteraceae</taxon>
        <taxon>Undibacterium</taxon>
    </lineage>
</organism>
<reference evidence="9" key="1">
    <citation type="journal article" date="2014" name="Int. J. Syst. Evol. Microbiol.">
        <title>Complete genome sequence of Corynebacterium casei LMG S-19264T (=DSM 44701T), isolated from a smear-ripened cheese.</title>
        <authorList>
            <consortium name="US DOE Joint Genome Institute (JGI-PGF)"/>
            <person name="Walter F."/>
            <person name="Albersmeier A."/>
            <person name="Kalinowski J."/>
            <person name="Ruckert C."/>
        </authorList>
    </citation>
    <scope>NUCLEOTIDE SEQUENCE</scope>
    <source>
        <strain evidence="9">CGMCC 1.10998</strain>
    </source>
</reference>
<dbReference type="PANTHER" id="PTHR30250:SF10">
    <property type="entry name" value="LIPOPOLYSACCHARIDE BIOSYNTHESIS PROTEIN WZXC"/>
    <property type="match status" value="1"/>
</dbReference>
<feature type="transmembrane region" description="Helical" evidence="7">
    <location>
        <begin position="326"/>
        <end position="346"/>
    </location>
</feature>
<comment type="caution">
    <text evidence="9">The sequence shown here is derived from an EMBL/GenBank/DDBJ whole genome shotgun (WGS) entry which is preliminary data.</text>
</comment>
<feature type="transmembrane region" description="Helical" evidence="7">
    <location>
        <begin position="384"/>
        <end position="404"/>
    </location>
</feature>
<dbReference type="RefSeq" id="WP_188568946.1">
    <property type="nucleotide sequence ID" value="NZ_BMED01000007.1"/>
</dbReference>
<evidence type="ECO:0000259" key="8">
    <source>
        <dbReference type="Pfam" id="PF04230"/>
    </source>
</evidence>